<feature type="domain" description="Tudor" evidence="1">
    <location>
        <begin position="685"/>
        <end position="744"/>
    </location>
</feature>
<feature type="domain" description="Tudor" evidence="1">
    <location>
        <begin position="1534"/>
        <end position="1594"/>
    </location>
</feature>
<feature type="domain" description="Tudor" evidence="1">
    <location>
        <begin position="1954"/>
        <end position="2010"/>
    </location>
</feature>
<feature type="domain" description="Tudor" evidence="1">
    <location>
        <begin position="1744"/>
        <end position="1804"/>
    </location>
</feature>
<proteinExistence type="predicted"/>
<evidence type="ECO:0000259" key="1">
    <source>
        <dbReference type="PROSITE" id="PS50304"/>
    </source>
</evidence>
<dbReference type="OrthoDB" id="341421at2759"/>
<feature type="non-terminal residue" evidence="2">
    <location>
        <position position="1"/>
    </location>
</feature>
<evidence type="ECO:0000313" key="2">
    <source>
        <dbReference type="EMBL" id="PAA86760.1"/>
    </source>
</evidence>
<dbReference type="Gene3D" id="2.30.30.140">
    <property type="match status" value="12"/>
</dbReference>
<dbReference type="Proteomes" id="UP000215902">
    <property type="component" value="Unassembled WGS sequence"/>
</dbReference>
<dbReference type="InterPro" id="IPR050621">
    <property type="entry name" value="Tudor_domain_containing"/>
</dbReference>
<gene>
    <name evidence="2" type="ORF">BOX15_Mlig022547g1</name>
</gene>
<organism evidence="2 3">
    <name type="scientific">Macrostomum lignano</name>
    <dbReference type="NCBI Taxonomy" id="282301"/>
    <lineage>
        <taxon>Eukaryota</taxon>
        <taxon>Metazoa</taxon>
        <taxon>Spiralia</taxon>
        <taxon>Lophotrochozoa</taxon>
        <taxon>Platyhelminthes</taxon>
        <taxon>Rhabditophora</taxon>
        <taxon>Macrostomorpha</taxon>
        <taxon>Macrostomida</taxon>
        <taxon>Macrostomidae</taxon>
        <taxon>Macrostomum</taxon>
    </lineage>
</organism>
<dbReference type="Gene3D" id="2.40.50.90">
    <property type="match status" value="2"/>
</dbReference>
<dbReference type="PROSITE" id="PS50304">
    <property type="entry name" value="TUDOR"/>
    <property type="match status" value="8"/>
</dbReference>
<feature type="domain" description="Tudor" evidence="1">
    <location>
        <begin position="1114"/>
        <end position="1174"/>
    </location>
</feature>
<dbReference type="SMART" id="SM00333">
    <property type="entry name" value="TUDOR"/>
    <property type="match status" value="13"/>
</dbReference>
<dbReference type="CDD" id="cd20379">
    <property type="entry name" value="Tudor_dTUD-like"/>
    <property type="match status" value="2"/>
</dbReference>
<evidence type="ECO:0000313" key="3">
    <source>
        <dbReference type="Proteomes" id="UP000215902"/>
    </source>
</evidence>
<feature type="domain" description="Tudor" evidence="1">
    <location>
        <begin position="2370"/>
        <end position="2430"/>
    </location>
</feature>
<reference evidence="2 3" key="1">
    <citation type="submission" date="2017-06" db="EMBL/GenBank/DDBJ databases">
        <title>A platform for efficient transgenesis in Macrostomum lignano, a flatworm model organism for stem cell research.</title>
        <authorList>
            <person name="Berezikov E."/>
        </authorList>
    </citation>
    <scope>NUCLEOTIDE SEQUENCE [LARGE SCALE GENOMIC DNA]</scope>
    <source>
        <strain evidence="2">DV1</strain>
        <tissue evidence="2">Whole organism</tissue>
    </source>
</reference>
<feature type="domain" description="Tudor" evidence="1">
    <location>
        <begin position="904"/>
        <end position="960"/>
    </location>
</feature>
<keyword evidence="3" id="KW-1185">Reference proteome</keyword>
<feature type="domain" description="Tudor" evidence="1">
    <location>
        <begin position="1324"/>
        <end position="1384"/>
    </location>
</feature>
<dbReference type="InterPro" id="IPR002999">
    <property type="entry name" value="Tudor"/>
</dbReference>
<dbReference type="PANTHER" id="PTHR22948">
    <property type="entry name" value="TUDOR DOMAIN CONTAINING PROTEIN"/>
    <property type="match status" value="1"/>
</dbReference>
<accession>A0A267GL62</accession>
<sequence length="2787" mass="306542">ICMQPAIRLDTATERAVCCSQFTSPTDFWLQLKDDDSRSLQKLTSELTSLHSEGLLKPIAKVKTSDFVAVINSENVYRGQVLASESSDYYRILLVDTGETINVPIQSLFLLPEEFNALNRQAVHCKLRLIKEPDGGWKPDECQRLWTEMSSQDTDVLQAVFVPDDSESVESLVPVELCSRTTCKSINVRFGIATKSLDLESNMTQMTTSTGVNYLGVVSHISSSGLIFAQKVSDAKRLHQLESQLEILANVRFSSHSDIVPSVFGVEVGGKYYRAGLLGRSDDALEVNLLDYGSNATIKVTDCFVIPSQLQYAPLAKAFLIDKRVNNPLNEKHLAEVRNFIGSPAIVSVTPVEDSNSLGNYAELIPCNSGLRLSDWLETKNILKAADTANGNPNSRATSQLSQNEIKCVSDAVQSLENSEGLSFVPYDYTSLNAGCSYSAVCCATEDTGAAYFQLDKDKSILEMVSSVLNSNSLNELSLLSTFKIGAPVIFKQNNCLCRGLIRSVSYDTNTCLIFSVDFGTLDTVSMSSIFAASNKVCNIPVCCVKVDINDFRLLKSSLSSVLSGACCIIKINSVSADFISASVALSADLNGLTIDPNGVEISVERANSTSALSGSFCSYDTRLTPLSIAYIAKSPPNDSFLANITHIENLCSFYLLLDEDVELLRTTMSKIQEIAKSSCKLEGELHAGQPCLAMYTENFTWYRAALIANLDNAHYVVKFVDYGNIALVPQDFLRCISDEALKCSAFALHCSLADCDLRFYREEAITSFRKLLNKQLSVKVVDKDSIPIKVRLQFEKHDFLTSLHKLPTTAYQQAYSKHDANELYADHVKSSKSKHLLNCMELNWIVSKKSYISSSESVVSHASPLKDYRKLHLWIQSSRDLDELASLQSQLDVEAASSEALTAPQIGQFCIGLFEGGWYRAEVKAVSSDSIRVLFIDYGNEEEGSLDELQLKVLPKREELYRDAFAFECILQSSDNCCFSTDACDKIVEYGELQFSIDPSTDSEPPTVSIPKDILQSLTVIEVTDAAAANADSAAVIESGKQQIESQANKSETWAVSKSTQSETFTGVVSLVTPSDDGTKLHLWIQNTRDLDELASLQSQLDVEAASSEALTAPQIGQFCIGLFEGGWYRAEVKAVSSDSIRVLFIDYGNEEEGSLDELQLKVLPQREELYRDVFAFECILQSSDNCCFSTDACDKIVEYGELQFSIDPSTDSEPPTVSIPKDILQSLTVIEVTDAAAANADSAAVIESGKQQIESQANKSETWAVSKSTQSETFTGVVSLVTPSDDGTKLHLWIQNTRDLDELASLQSQLDVEAASSEALTAPQIGQFCIGLFEGGWYRAEVKAVSSDSIRVLFIDYGNEEEGSLDELQLKVLPQREELYRDVFAFECILQSSDNCCFSTDACDKIVEYGELQFSIDPSTDSEPPTVSIPKDILQSLTVIEVTDAAAANADSAAVIESGKQQIESQANKSETWAVSKSTQSETFTGVVSLVTPSDDGTKLHLWIQNTRDLDELASLQSQLDVEAASSEALTAPQIGQFCIGLFEGGWYRAEVKAVSSDSIRVLFIDYGNEEEGSLDELQLKVLPQREELYRDVFAFECILQSSDNCCFSTDACDKIVEYGELQFSIDPSTDSEPPTVSIPKDILQSLTVIEVTDAAAANADSAAVIESGKQQIESQANKSETWAVSKSTQSETFTGVVSLVTPSDDGTKLHLWIQNTRDLDELASLQSQLDVEAASSEALTAPQIGQFCIGLFEGGWYRAEVKAVSSDSIRVLFIDYGNEEEGSLDELQLKVLPQREELYRDVFAFECILQSSDNCCFSTDACDKIVEYGELQFSIDPSTDSEPPTVSIPKDILQSLTVIEVTDAAAANADSAAVIESGKQQIESQANKSETWAVSKSTQSETFTGVVSLVTPSDDGTKLHLWIQNTRDLDELASLQSQLDVEAASSEALTAPQIGQFCIGLFEGGWYRAEVKAVSSDSIRVLFIDYGNEEEGSLDELQLKVLPHREGLYRDALAFECILESSSKCRFTSNADALITAFDCLTVNIVQDFSSGLRTIGIDSDLLASLESRICSLEPISAAYDEPQKDAPVSSSTNDIREVRDASQHAIMEHDSRTKIWRVKRRQLTGTFTGTVCACVPTGDNKEYLRLWVHRTCDSVKLKALQDLFKIEADSAPDLKQPSLGQTCLVFHKDQWCRAEILATSSVTIELFLLDYGIEVKGSPSIFRLKPLPYKEELYCESFAFECILPCPGVNQIIGPVAQHSLCANNTAEESTEFCAITNDNVDKNCAHMKEEAYTTTLSISVPQCKWSVSKKHLFGLVSAMVVFAIQVQDDPRRLRLWIQSSRDLDELASLQSQLDIEAASSEAFTAPQIGQFCIGLFEGSWYRAEVKAVSSDSIRVLFIDYGNEEEGSLDKLQLKVLPQREELYRDAFAFECILQSSDNCCFSTDACDKIVEYGELQFSIDPSTDSEPPTVSIQKDILQSLTVTEVTNSAASLASINNNKLKPAVLPASTSIFFDGENNENFHKSWCKVPLTPISYESGSDRPENSEVLATVCCLQPITNCSKQSNTCSSEAEKRQHQQYRPRLRYTPDQLRSVFASMVHDYGCTIVPTPVPLPGRYSVIILPSSNSSQLMVHLLPQSLQQVDRLAKRMHFWYNKLGLLIKPVTKLYPGKSVAFFTMKSHGGGEWYRGRVLSIDTRNSQEVSATVLAVDYGFVSSGLLTSFIRELPPDLTGPEWPAAICICRLASKDVLPQQPSLKRAGIEVLSDGTCCLLPPSKNADRNVEK</sequence>
<dbReference type="Pfam" id="PF00567">
    <property type="entry name" value="TUDOR"/>
    <property type="match status" value="11"/>
</dbReference>
<name>A0A267GL62_9PLAT</name>
<comment type="caution">
    <text evidence="2">The sequence shown here is derived from an EMBL/GenBank/DDBJ whole genome shotgun (WGS) entry which is preliminary data.</text>
</comment>
<protein>
    <recommendedName>
        <fullName evidence="1">Tudor domain-containing protein</fullName>
    </recommendedName>
</protein>
<dbReference type="STRING" id="282301.A0A267GL62"/>
<dbReference type="PANTHER" id="PTHR22948:SF76">
    <property type="entry name" value="FI20010P1-RELATED"/>
    <property type="match status" value="1"/>
</dbReference>
<dbReference type="InterPro" id="IPR035437">
    <property type="entry name" value="SNase_OB-fold_sf"/>
</dbReference>
<dbReference type="EMBL" id="NIVC01000266">
    <property type="protein sequence ID" value="PAA86760.1"/>
    <property type="molecule type" value="Genomic_DNA"/>
</dbReference>
<dbReference type="SUPFAM" id="SSF63748">
    <property type="entry name" value="Tudor/PWWP/MBT"/>
    <property type="match status" value="11"/>
</dbReference>